<accession>A0A8H3W701</accession>
<dbReference type="AlphaFoldDB" id="A0A8H3W701"/>
<protein>
    <recommendedName>
        <fullName evidence="3">Alkylmercury lyase</fullName>
    </recommendedName>
</protein>
<dbReference type="SUPFAM" id="SSF160387">
    <property type="entry name" value="NosL/MerB-like"/>
    <property type="match status" value="1"/>
</dbReference>
<dbReference type="EMBL" id="WOWK01000084">
    <property type="protein sequence ID" value="KAF0320331.1"/>
    <property type="molecule type" value="Genomic_DNA"/>
</dbReference>
<comment type="caution">
    <text evidence="1">The sequence shown here is derived from an EMBL/GenBank/DDBJ whole genome shotgun (WGS) entry which is preliminary data.</text>
</comment>
<keyword evidence="2" id="KW-1185">Reference proteome</keyword>
<sequence length="221" mass="25510">MDEVTREVRCRIFEYYLANCRPPTTQDIAESVGISEEQARVSFQQLDAAHHVVLHKPGVHTPTPICMAHPFSHLPTPYVVAQVTRSWWTNCAWCGFGLAAMLLGPHGSSPSPSQMMALKFMETKWIPKKCVVHFSAPLKTWWTDVRFACGTIHVFGSQAQAAEWCERHEFKYGEVMNLDTMWKLSKAWYENKASHDYDRFNAQEVIDLFQELRLVSEFWAR</sequence>
<dbReference type="Pfam" id="PF03243">
    <property type="entry name" value="MerB"/>
    <property type="match status" value="1"/>
</dbReference>
<dbReference type="OrthoDB" id="4810243at2759"/>
<dbReference type="InterPro" id="IPR053717">
    <property type="entry name" value="MerB_lyase_sf"/>
</dbReference>
<organism evidence="1 2">
    <name type="scientific">Colletotrichum asianum</name>
    <dbReference type="NCBI Taxonomy" id="702518"/>
    <lineage>
        <taxon>Eukaryota</taxon>
        <taxon>Fungi</taxon>
        <taxon>Dikarya</taxon>
        <taxon>Ascomycota</taxon>
        <taxon>Pezizomycotina</taxon>
        <taxon>Sordariomycetes</taxon>
        <taxon>Hypocreomycetidae</taxon>
        <taxon>Glomerellales</taxon>
        <taxon>Glomerellaceae</taxon>
        <taxon>Colletotrichum</taxon>
        <taxon>Colletotrichum gloeosporioides species complex</taxon>
    </lineage>
</organism>
<gene>
    <name evidence="1" type="ORF">GQ607_012427</name>
</gene>
<dbReference type="GO" id="GO:0018836">
    <property type="term" value="F:alkylmercury lyase activity"/>
    <property type="evidence" value="ECO:0007669"/>
    <property type="project" value="InterPro"/>
</dbReference>
<evidence type="ECO:0000313" key="2">
    <source>
        <dbReference type="Proteomes" id="UP000434172"/>
    </source>
</evidence>
<dbReference type="InterPro" id="IPR004927">
    <property type="entry name" value="MerB"/>
</dbReference>
<proteinExistence type="predicted"/>
<evidence type="ECO:0008006" key="3">
    <source>
        <dbReference type="Google" id="ProtNLM"/>
    </source>
</evidence>
<evidence type="ECO:0000313" key="1">
    <source>
        <dbReference type="EMBL" id="KAF0320331.1"/>
    </source>
</evidence>
<reference evidence="1 2" key="1">
    <citation type="submission" date="2019-12" db="EMBL/GenBank/DDBJ databases">
        <title>A genome sequence resource for the geographically widespread anthracnose pathogen Colletotrichum asianum.</title>
        <authorList>
            <person name="Meng Y."/>
        </authorList>
    </citation>
    <scope>NUCLEOTIDE SEQUENCE [LARGE SCALE GENOMIC DNA]</scope>
    <source>
        <strain evidence="1 2">ICMP 18580</strain>
    </source>
</reference>
<dbReference type="Proteomes" id="UP000434172">
    <property type="component" value="Unassembled WGS sequence"/>
</dbReference>
<dbReference type="Gene3D" id="3.30.450.410">
    <property type="match status" value="1"/>
</dbReference>
<name>A0A8H3W701_9PEZI</name>